<accession>A0A326TZL3</accession>
<evidence type="ECO:0000256" key="9">
    <source>
        <dbReference type="ARBA" id="ARBA00030757"/>
    </source>
</evidence>
<gene>
    <name evidence="12" type="ORF">EI42_05210</name>
</gene>
<keyword evidence="7 12" id="KW-0808">Transferase</keyword>
<evidence type="ECO:0000256" key="5">
    <source>
        <dbReference type="ARBA" id="ARBA00022490"/>
    </source>
</evidence>
<evidence type="ECO:0000256" key="3">
    <source>
        <dbReference type="ARBA" id="ARBA00011890"/>
    </source>
</evidence>
<dbReference type="Gene3D" id="3.40.50.150">
    <property type="entry name" value="Vaccinia Virus protein VP39"/>
    <property type="match status" value="1"/>
</dbReference>
<evidence type="ECO:0000256" key="7">
    <source>
        <dbReference type="ARBA" id="ARBA00022679"/>
    </source>
</evidence>
<dbReference type="RefSeq" id="WP_111325491.1">
    <property type="nucleotide sequence ID" value="NZ_BIFX01000001.1"/>
</dbReference>
<evidence type="ECO:0000256" key="1">
    <source>
        <dbReference type="ARBA" id="ARBA00004496"/>
    </source>
</evidence>
<dbReference type="SUPFAM" id="SSF53335">
    <property type="entry name" value="S-adenosyl-L-methionine-dependent methyltransferases"/>
    <property type="match status" value="1"/>
</dbReference>
<evidence type="ECO:0000256" key="2">
    <source>
        <dbReference type="ARBA" id="ARBA00005369"/>
    </source>
</evidence>
<dbReference type="InterPro" id="IPR029063">
    <property type="entry name" value="SAM-dependent_MTases_sf"/>
</dbReference>
<name>A0A326TZL3_THEHA</name>
<keyword evidence="6 12" id="KW-0489">Methyltransferase</keyword>
<evidence type="ECO:0000256" key="8">
    <source>
        <dbReference type="ARBA" id="ARBA00022691"/>
    </source>
</evidence>
<protein>
    <recommendedName>
        <fullName evidence="4">Protein-L-isoaspartate O-methyltransferase</fullName>
        <ecNumber evidence="3">2.1.1.77</ecNumber>
    </recommendedName>
    <alternativeName>
        <fullName evidence="11">L-isoaspartyl protein carboxyl methyltransferase</fullName>
    </alternativeName>
    <alternativeName>
        <fullName evidence="9">Protein L-isoaspartyl methyltransferase</fullName>
    </alternativeName>
    <alternativeName>
        <fullName evidence="10">Protein-beta-aspartate methyltransferase</fullName>
    </alternativeName>
</protein>
<dbReference type="Proteomes" id="UP000248806">
    <property type="component" value="Unassembled WGS sequence"/>
</dbReference>
<evidence type="ECO:0000256" key="10">
    <source>
        <dbReference type="ARBA" id="ARBA00031323"/>
    </source>
</evidence>
<comment type="similarity">
    <text evidence="2">Belongs to the methyltransferase superfamily. L-isoaspartyl/D-aspartyl protein methyltransferase family.</text>
</comment>
<keyword evidence="8" id="KW-0949">S-adenosyl-L-methionine</keyword>
<dbReference type="OrthoDB" id="9772751at2"/>
<dbReference type="EC" id="2.1.1.77" evidence="3"/>
<dbReference type="GO" id="GO:0004719">
    <property type="term" value="F:protein-L-isoaspartate (D-aspartate) O-methyltransferase activity"/>
    <property type="evidence" value="ECO:0007669"/>
    <property type="project" value="UniProtKB-EC"/>
</dbReference>
<comment type="subcellular location">
    <subcellularLocation>
        <location evidence="1">Cytoplasm</location>
    </subcellularLocation>
</comment>
<evidence type="ECO:0000256" key="6">
    <source>
        <dbReference type="ARBA" id="ARBA00022603"/>
    </source>
</evidence>
<dbReference type="EMBL" id="QKUF01000028">
    <property type="protein sequence ID" value="PZW22998.1"/>
    <property type="molecule type" value="Genomic_DNA"/>
</dbReference>
<dbReference type="GO" id="GO:0005737">
    <property type="term" value="C:cytoplasm"/>
    <property type="evidence" value="ECO:0007669"/>
    <property type="project" value="UniProtKB-SubCell"/>
</dbReference>
<dbReference type="CDD" id="cd02440">
    <property type="entry name" value="AdoMet_MTases"/>
    <property type="match status" value="1"/>
</dbReference>
<comment type="caution">
    <text evidence="12">The sequence shown here is derived from an EMBL/GenBank/DDBJ whole genome shotgun (WGS) entry which is preliminary data.</text>
</comment>
<dbReference type="AlphaFoldDB" id="A0A326TZL3"/>
<dbReference type="PANTHER" id="PTHR11579:SF0">
    <property type="entry name" value="PROTEIN-L-ISOASPARTATE(D-ASPARTATE) O-METHYLTRANSFERASE"/>
    <property type="match status" value="1"/>
</dbReference>
<keyword evidence="13" id="KW-1185">Reference proteome</keyword>
<keyword evidence="5" id="KW-0963">Cytoplasm</keyword>
<dbReference type="InterPro" id="IPR000682">
    <property type="entry name" value="PCMT"/>
</dbReference>
<reference evidence="12 13" key="1">
    <citation type="submission" date="2018-06" db="EMBL/GenBank/DDBJ databases">
        <title>Genomic Encyclopedia of Archaeal and Bacterial Type Strains, Phase II (KMG-II): from individual species to whole genera.</title>
        <authorList>
            <person name="Goeker M."/>
        </authorList>
    </citation>
    <scope>NUCLEOTIDE SEQUENCE [LARGE SCALE GENOMIC DNA]</scope>
    <source>
        <strain evidence="12 13">ATCC BAA-1881</strain>
    </source>
</reference>
<organism evidence="12 13">
    <name type="scientific">Thermosporothrix hazakensis</name>
    <dbReference type="NCBI Taxonomy" id="644383"/>
    <lineage>
        <taxon>Bacteria</taxon>
        <taxon>Bacillati</taxon>
        <taxon>Chloroflexota</taxon>
        <taxon>Ktedonobacteria</taxon>
        <taxon>Ktedonobacterales</taxon>
        <taxon>Thermosporotrichaceae</taxon>
        <taxon>Thermosporothrix</taxon>
    </lineage>
</organism>
<sequence length="414" mass="46462">MDKAREQEEQQRAAALQQKLVDELVYKGLITSPRVQEAFRAIPRHLFLPHVPLEEVYRDQPIVTRMLDGKAISSSSQPAIMALMLEMLDLQPGARVLEIGAGTGYNAALMAYLVGEEGQVVSVDIDQDLVETAQEHIQAAGFPQVQVVQRDGFFGYAEAAPYDRIVLTVGSVDIAPAWYEQLKPGGKLELPLNLNGPQLAVVFEKQEGYFVQCVQRPCGFMGLRGLLADTVQDVEIEPNTVSVRVDTESDISQIRRLLRKKGRDTLPSVPVSILDLYGGLFHWLMVRVPHIGFLLAKGAFLQRHCLPLQGNWGMTRERALMAPCLFDGKGFCMLVCMPAHEPGTEPDRIVIRSFGDGRNLIQLLDQQIRLWVEAGRPSIEKVFMKAYPRSEHSIGAANEVVVPRRWHQFLFRWQ</sequence>
<dbReference type="PANTHER" id="PTHR11579">
    <property type="entry name" value="PROTEIN-L-ISOASPARTATE O-METHYLTRANSFERASE"/>
    <property type="match status" value="1"/>
</dbReference>
<dbReference type="GO" id="GO:0032259">
    <property type="term" value="P:methylation"/>
    <property type="evidence" value="ECO:0007669"/>
    <property type="project" value="UniProtKB-KW"/>
</dbReference>
<evidence type="ECO:0000313" key="12">
    <source>
        <dbReference type="EMBL" id="PZW22998.1"/>
    </source>
</evidence>
<evidence type="ECO:0000256" key="11">
    <source>
        <dbReference type="ARBA" id="ARBA00031350"/>
    </source>
</evidence>
<evidence type="ECO:0000313" key="13">
    <source>
        <dbReference type="Proteomes" id="UP000248806"/>
    </source>
</evidence>
<evidence type="ECO:0000256" key="4">
    <source>
        <dbReference type="ARBA" id="ARBA00013346"/>
    </source>
</evidence>
<proteinExistence type="inferred from homology"/>
<dbReference type="Pfam" id="PF01135">
    <property type="entry name" value="PCMT"/>
    <property type="match status" value="1"/>
</dbReference>